<evidence type="ECO:0000259" key="1">
    <source>
        <dbReference type="Pfam" id="PF03432"/>
    </source>
</evidence>
<sequence length="234" mass="26775">MEEDLDGRLSDNMMSLIAQDYLNKMKIKNTALIVVRHEDKKHPHCHLVFSKNGYDNLKINEDYSKIRSLKAVREINIKYGFTKGREQSPYTDSKNKYYQVKKEIRYYLQQGTRSSNAGNGWKDLTHYLNSKGISVEFKFKGDSKEIQGVSFAKDGFKFKGSEIGREFSFSKIEQSFDTAVSSAVNTDEKEIDTGYEPKQSGFLQQSFHGLLSLGGSINPVTVDDAAKRKRKRKI</sequence>
<comment type="caution">
    <text evidence="2">The sequence shown here is derived from an EMBL/GenBank/DDBJ whole genome shotgun (WGS) entry which is preliminary data.</text>
</comment>
<accession>A0ABW5NL36</accession>
<organism evidence="2 3">
    <name type="scientific">Sphingobacterium corticis</name>
    <dbReference type="NCBI Taxonomy" id="1812823"/>
    <lineage>
        <taxon>Bacteria</taxon>
        <taxon>Pseudomonadati</taxon>
        <taxon>Bacteroidota</taxon>
        <taxon>Sphingobacteriia</taxon>
        <taxon>Sphingobacteriales</taxon>
        <taxon>Sphingobacteriaceae</taxon>
        <taxon>Sphingobacterium</taxon>
    </lineage>
</organism>
<evidence type="ECO:0000313" key="3">
    <source>
        <dbReference type="Proteomes" id="UP001597393"/>
    </source>
</evidence>
<proteinExistence type="predicted"/>
<gene>
    <name evidence="2" type="ORF">ACFSQ3_10340</name>
</gene>
<dbReference type="EMBL" id="JBHUMA010000006">
    <property type="protein sequence ID" value="MFD2599353.1"/>
    <property type="molecule type" value="Genomic_DNA"/>
</dbReference>
<dbReference type="RefSeq" id="WP_380869479.1">
    <property type="nucleotide sequence ID" value="NZ_JBHUMA010000006.1"/>
</dbReference>
<evidence type="ECO:0000313" key="2">
    <source>
        <dbReference type="EMBL" id="MFD2599353.1"/>
    </source>
</evidence>
<dbReference type="InterPro" id="IPR005094">
    <property type="entry name" value="Endonuclease_MobA/VirD2"/>
</dbReference>
<dbReference type="Pfam" id="PF03432">
    <property type="entry name" value="Relaxase"/>
    <property type="match status" value="1"/>
</dbReference>
<keyword evidence="3" id="KW-1185">Reference proteome</keyword>
<protein>
    <submittedName>
        <fullName evidence="2">Relaxase/mobilization nuclease domain-containing protein</fullName>
    </submittedName>
</protein>
<reference evidence="3" key="1">
    <citation type="journal article" date="2019" name="Int. J. Syst. Evol. Microbiol.">
        <title>The Global Catalogue of Microorganisms (GCM) 10K type strain sequencing project: providing services to taxonomists for standard genome sequencing and annotation.</title>
        <authorList>
            <consortium name="The Broad Institute Genomics Platform"/>
            <consortium name="The Broad Institute Genome Sequencing Center for Infectious Disease"/>
            <person name="Wu L."/>
            <person name="Ma J."/>
        </authorList>
    </citation>
    <scope>NUCLEOTIDE SEQUENCE [LARGE SCALE GENOMIC DNA]</scope>
    <source>
        <strain evidence="3">KCTC 42248</strain>
    </source>
</reference>
<name>A0ABW5NL36_9SPHI</name>
<feature type="domain" description="MobA/VirD2-like nuclease" evidence="1">
    <location>
        <begin position="8"/>
        <end position="80"/>
    </location>
</feature>
<dbReference type="Proteomes" id="UP001597393">
    <property type="component" value="Unassembled WGS sequence"/>
</dbReference>